<evidence type="ECO:0000313" key="4">
    <source>
        <dbReference type="Proteomes" id="UP000062317"/>
    </source>
</evidence>
<accession>A0A106E8L9</accession>
<feature type="signal peptide" evidence="2">
    <location>
        <begin position="1"/>
        <end position="24"/>
    </location>
</feature>
<protein>
    <recommendedName>
        <fullName evidence="5">Lipoprotein</fullName>
    </recommendedName>
</protein>
<evidence type="ECO:0008006" key="5">
    <source>
        <dbReference type="Google" id="ProtNLM"/>
    </source>
</evidence>
<evidence type="ECO:0000313" key="3">
    <source>
        <dbReference type="EMBL" id="KVV51655.1"/>
    </source>
</evidence>
<dbReference type="AlphaFoldDB" id="A0A106E8L9"/>
<feature type="chain" id="PRO_5007126330" description="Lipoprotein" evidence="2">
    <location>
        <begin position="25"/>
        <end position="139"/>
    </location>
</feature>
<name>A0A106E8L9_9BURK</name>
<comment type="caution">
    <text evidence="3">The sequence shown here is derived from an EMBL/GenBank/DDBJ whole genome shotgun (WGS) entry which is preliminary data.</text>
</comment>
<gene>
    <name evidence="3" type="ORF">WT27_30750</name>
</gene>
<feature type="region of interest" description="Disordered" evidence="1">
    <location>
        <begin position="77"/>
        <end position="139"/>
    </location>
</feature>
<reference evidence="3 4" key="1">
    <citation type="submission" date="2015-11" db="EMBL/GenBank/DDBJ databases">
        <title>Expanding the genomic diversity of Burkholderia species for the development of highly accurate diagnostics.</title>
        <authorList>
            <person name="Sahl J."/>
            <person name="Keim P."/>
            <person name="Wagner D."/>
        </authorList>
    </citation>
    <scope>NUCLEOTIDE SEQUENCE [LARGE SCALE GENOMIC DNA]</scope>
    <source>
        <strain evidence="3 4">MSMB1301WGS</strain>
    </source>
</reference>
<evidence type="ECO:0000256" key="1">
    <source>
        <dbReference type="SAM" id="MobiDB-lite"/>
    </source>
</evidence>
<dbReference type="EMBL" id="LPEQ01000048">
    <property type="protein sequence ID" value="KVV51655.1"/>
    <property type="molecule type" value="Genomic_DNA"/>
</dbReference>
<organism evidence="3 4">
    <name type="scientific">Burkholderia territorii</name>
    <dbReference type="NCBI Taxonomy" id="1503055"/>
    <lineage>
        <taxon>Bacteria</taxon>
        <taxon>Pseudomonadati</taxon>
        <taxon>Pseudomonadota</taxon>
        <taxon>Betaproteobacteria</taxon>
        <taxon>Burkholderiales</taxon>
        <taxon>Burkholderiaceae</taxon>
        <taxon>Burkholderia</taxon>
        <taxon>Burkholderia cepacia complex</taxon>
    </lineage>
</organism>
<proteinExistence type="predicted"/>
<keyword evidence="4" id="KW-1185">Reference proteome</keyword>
<dbReference type="Proteomes" id="UP000062317">
    <property type="component" value="Unassembled WGS sequence"/>
</dbReference>
<keyword evidence="2" id="KW-0732">Signal</keyword>
<sequence length="139" mass="14077">MNCSSSLSPFVCIVLAGIACAVNAQTSTAVPADAPAFASSAVLPPAPLQRSAQAAPTVDAADPAAAASAVAMPALAHPAAGTAGEPDTRARRTLRRPLVPGRPHRPQPASAPADDTWRSDTLYAPPYAKSPYEQPGDPD</sequence>
<evidence type="ECO:0000256" key="2">
    <source>
        <dbReference type="SAM" id="SignalP"/>
    </source>
</evidence>